<reference evidence="46" key="1">
    <citation type="submission" date="2018-08" db="EMBL/GenBank/DDBJ databases">
        <title>HSV2 whole genome sequences from clinical isolates.</title>
        <authorList>
            <person name="Roychoudhury P."/>
            <person name="Greninger A.L."/>
            <person name="Jerome K.R."/>
            <person name="Johnston C."/>
            <person name="Wald A."/>
            <person name="Xie H."/>
        </authorList>
    </citation>
    <scope>NUCLEOTIDE SEQUENCE</scope>
    <source>
        <strain evidence="17">1995-56864</strain>
        <strain evidence="45">1995-57888</strain>
        <strain evidence="36">1996-26333</strain>
        <strain evidence="4">1996-38251</strain>
        <strain evidence="49">1996-45091</strain>
        <strain evidence="46">1996-53309</strain>
        <strain evidence="11">1997-3671</strain>
        <strain evidence="28">1998-5748</strain>
        <strain evidence="9">1998-7832</strain>
        <strain evidence="25">1998-8243</strain>
        <strain evidence="29">1999-38470</strain>
        <strain evidence="40">2002-12329</strain>
        <strain evidence="15">2002-14972</strain>
        <strain evidence="13">2003-24998</strain>
        <strain evidence="3">2003-27026_S510_L001</strain>
        <strain evidence="27">2004-242_S534_L001</strain>
        <strain evidence="26">2004-43128_S6_L001</strain>
        <strain evidence="8">2004-56880</strain>
        <strain evidence="21">2005-31227_S102_L001</strain>
        <strain evidence="33">2006-11821_S126_L001</strain>
        <strain evidence="30">2006-13847CAM</strain>
        <strain evidence="34">2006-14300CAM</strain>
        <strain evidence="38">2006-14474CAM</strain>
        <strain evidence="19">2006-14635CAM</strain>
        <strain evidence="41">2006-15377CAM</strain>
        <strain evidence="42">2006-15449CAM</strain>
        <strain evidence="18">2006-15771CAM</strain>
        <strain evidence="10">2006-15840CAM</strain>
        <strain evidence="32">2006-15867CAM</strain>
        <strain evidence="24">2006-16337CAM</strain>
        <strain evidence="47">2006-18141CAM</strain>
        <strain evidence="7">2006-38237</strain>
        <strain evidence="39">2007-29227</strain>
        <strain evidence="5">2007-32812</strain>
        <strain evidence="2">2008-7628_S559_L001</strain>
        <strain evidence="48">2009-33886_S103_L001</strain>
        <strain evidence="44">2010-3487SWAB</strain>
        <strain evidence="14">2012-10336</strain>
        <strain evidence="37">2012-33841_S8_L001</strain>
        <strain evidence="35">2012-5447</strain>
        <strain evidence="43">2012-545</strain>
        <strain evidence="1">2012-5456</strain>
        <strain evidence="6">2013-34209</strain>
        <strain evidence="22">2014-13047</strain>
        <strain evidence="50">2014-8176</strain>
        <strain evidence="23">2015-27216</strain>
        <strain evidence="16">2016-8369</strain>
        <strain evidence="20">2018-3120</strain>
        <strain evidence="31">2018-3121</strain>
        <strain evidence="12">2018-5934</strain>
    </source>
</reference>
<gene>
    <name evidence="52" type="ORF">FKDDOAPL_00045</name>
    <name evidence="51" type="ORF">GPADPEBJ_00048</name>
</gene>
<evidence type="ECO:0000313" key="32">
    <source>
        <dbReference type="EMBL" id="QBH82027.1"/>
    </source>
</evidence>
<dbReference type="EMBL" id="MH790567">
    <property type="protein sequence ID" value="QBH77130.1"/>
    <property type="molecule type" value="Genomic_DNA"/>
</dbReference>
<evidence type="ECO:0000313" key="50">
    <source>
        <dbReference type="EMBL" id="QBH86223.1"/>
    </source>
</evidence>
<dbReference type="EMBL" id="MH790597">
    <property type="protein sequence ID" value="QBH79569.1"/>
    <property type="molecule type" value="Genomic_DNA"/>
</dbReference>
<evidence type="ECO:0000313" key="45">
    <source>
        <dbReference type="EMBL" id="QBH85625.1"/>
    </source>
</evidence>
<evidence type="ECO:0000313" key="29">
    <source>
        <dbReference type="EMBL" id="QBH81786.1"/>
    </source>
</evidence>
<evidence type="ECO:0000313" key="52">
    <source>
        <dbReference type="EMBL" id="QXO36815.1"/>
    </source>
</evidence>
<evidence type="ECO:0000313" key="1">
    <source>
        <dbReference type="EMBL" id="QBH76454.1"/>
    </source>
</evidence>
<dbReference type="EMBL" id="MH790562">
    <property type="protein sequence ID" value="QBH76718.1"/>
    <property type="molecule type" value="Genomic_DNA"/>
</dbReference>
<evidence type="ECO:0000313" key="35">
    <source>
        <dbReference type="EMBL" id="QBH83156.1"/>
    </source>
</evidence>
<evidence type="ECO:0000313" key="10">
    <source>
        <dbReference type="EMBL" id="QBH77807.1"/>
    </source>
</evidence>
<evidence type="ECO:0000313" key="24">
    <source>
        <dbReference type="EMBL" id="QBH80926.1"/>
    </source>
</evidence>
<dbReference type="EMBL" id="MH790669">
    <property type="protein sequence ID" value="QBH86061.1"/>
    <property type="molecule type" value="Genomic_DNA"/>
</dbReference>
<dbReference type="EMBL" id="MH790604">
    <property type="protein sequence ID" value="QBH80258.1"/>
    <property type="molecule type" value="Genomic_DNA"/>
</dbReference>
<dbReference type="EMBL" id="MH790563">
    <property type="protein sequence ID" value="QBH76794.1"/>
    <property type="molecule type" value="Genomic_DNA"/>
</dbReference>
<name>A0A481TVJ0_HHV2</name>
<evidence type="ECO:0000313" key="46">
    <source>
        <dbReference type="EMBL" id="QBH85708.1"/>
    </source>
</evidence>
<evidence type="ECO:0000313" key="49">
    <source>
        <dbReference type="EMBL" id="QBH86140.1"/>
    </source>
</evidence>
<dbReference type="EMBL" id="MH790614">
    <property type="protein sequence ID" value="QBH81090.1"/>
    <property type="molecule type" value="Genomic_DNA"/>
</dbReference>
<evidence type="ECO:0000313" key="31">
    <source>
        <dbReference type="EMBL" id="QBH81946.1"/>
    </source>
</evidence>
<dbReference type="EMBL" id="MH790665">
    <property type="protein sequence ID" value="QBH85708.1"/>
    <property type="molecule type" value="Genomic_DNA"/>
</dbReference>
<organism evidence="46">
    <name type="scientific">Human herpesvirus 2</name>
    <name type="common">HHV-2</name>
    <name type="synonym">Human herpes simplex virus 2</name>
    <dbReference type="NCBI Taxonomy" id="10310"/>
    <lineage>
        <taxon>Viruses</taxon>
        <taxon>Duplodnaviria</taxon>
        <taxon>Heunggongvirae</taxon>
        <taxon>Peploviricota</taxon>
        <taxon>Herviviricetes</taxon>
        <taxon>Herpesvirales</taxon>
        <taxon>Orthoherpesviridae</taxon>
        <taxon>Alphaherpesvirinae</taxon>
        <taxon>Simplexvirus</taxon>
        <taxon>Simplexvirus humanalpha2</taxon>
    </lineage>
</organism>
<evidence type="ECO:0000313" key="8">
    <source>
        <dbReference type="EMBL" id="QBH77400.1"/>
    </source>
</evidence>
<evidence type="ECO:0000313" key="41">
    <source>
        <dbReference type="EMBL" id="QBH84734.1"/>
    </source>
</evidence>
<dbReference type="EMBL" id="MH790670">
    <property type="protein sequence ID" value="QBH86140.1"/>
    <property type="molecule type" value="Genomic_DNA"/>
</dbReference>
<dbReference type="EMBL" id="MH790663">
    <property type="protein sequence ID" value="QBH85532.1"/>
    <property type="molecule type" value="Genomic_DNA"/>
</dbReference>
<dbReference type="EMBL" id="MH790602">
    <property type="protein sequence ID" value="QBH80025.1"/>
    <property type="molecule type" value="Genomic_DNA"/>
</dbReference>
<dbReference type="EMBL" id="MH790612">
    <property type="protein sequence ID" value="QBH80926.1"/>
    <property type="molecule type" value="Genomic_DNA"/>
</dbReference>
<evidence type="ECO:0000313" key="28">
    <source>
        <dbReference type="EMBL" id="QBH81697.1"/>
    </source>
</evidence>
<dbReference type="EMBL" id="MH790623">
    <property type="protein sequence ID" value="QBH81864.1"/>
    <property type="molecule type" value="Genomic_DNA"/>
</dbReference>
<evidence type="ECO:0000313" key="34">
    <source>
        <dbReference type="EMBL" id="QBH82462.1"/>
    </source>
</evidence>
<evidence type="ECO:0000313" key="6">
    <source>
        <dbReference type="EMBL" id="QBH77045.1"/>
    </source>
</evidence>
<evidence type="ECO:0000313" key="21">
    <source>
        <dbReference type="EMBL" id="QBH80025.1"/>
    </source>
</evidence>
<dbReference type="EMBL" id="MH790595">
    <property type="protein sequence ID" value="QBH79404.1"/>
    <property type="molecule type" value="Genomic_DNA"/>
</dbReference>
<dbReference type="EMBL" id="MH790642">
    <property type="protein sequence ID" value="QBH83589.1"/>
    <property type="molecule type" value="Genomic_DNA"/>
</dbReference>
<dbReference type="EMBL" id="MH790657">
    <property type="protein sequence ID" value="QBH84898.1"/>
    <property type="molecule type" value="Genomic_DNA"/>
</dbReference>
<evidence type="ECO:0000313" key="51">
    <source>
        <dbReference type="EMBL" id="QXO36729.1"/>
    </source>
</evidence>
<evidence type="ECO:0000313" key="19">
    <source>
        <dbReference type="EMBL" id="QBH79404.1"/>
    </source>
</evidence>
<dbReference type="EMBL" id="MH790656">
    <property type="protein sequence ID" value="QBH84815.1"/>
    <property type="molecule type" value="Genomic_DNA"/>
</dbReference>
<dbReference type="EMBL" id="MH790566">
    <property type="protein sequence ID" value="QBH77045.1"/>
    <property type="molecule type" value="Genomic_DNA"/>
</dbReference>
<dbReference type="EMBL" id="MH790625">
    <property type="protein sequence ID" value="QBH82027.1"/>
    <property type="molecule type" value="Genomic_DNA"/>
</dbReference>
<dbReference type="EMBL" id="MH790638">
    <property type="protein sequence ID" value="QBH83237.1"/>
    <property type="molecule type" value="Genomic_DNA"/>
</dbReference>
<dbReference type="EMBL" id="MH790572">
    <property type="protein sequence ID" value="QBH77556.1"/>
    <property type="molecule type" value="Genomic_DNA"/>
</dbReference>
<dbReference type="EMBL" id="MH790639">
    <property type="protein sequence ID" value="QBH83328.1"/>
    <property type="molecule type" value="Genomic_DNA"/>
</dbReference>
<accession>A0A481TVJ0</accession>
<dbReference type="EMBL" id="MH790671">
    <property type="protein sequence ID" value="QBH86223.1"/>
    <property type="molecule type" value="Genomic_DNA"/>
</dbReference>
<evidence type="ECO:0000313" key="36">
    <source>
        <dbReference type="EMBL" id="QBH83237.1"/>
    </source>
</evidence>
<dbReference type="EMBL" id="MT461026">
    <property type="protein sequence ID" value="QXO36729.1"/>
    <property type="molecule type" value="Genomic_DNA"/>
</dbReference>
<evidence type="ECO:0000313" key="4">
    <source>
        <dbReference type="EMBL" id="QBH76718.1"/>
    </source>
</evidence>
<organismHost>
    <name type="scientific">Homo sapiens</name>
    <name type="common">Human</name>
    <dbReference type="NCBI Taxonomy" id="9606"/>
</organismHost>
<evidence type="ECO:0000313" key="27">
    <source>
        <dbReference type="EMBL" id="QBH81526.1"/>
    </source>
</evidence>
<reference evidence="51" key="2">
    <citation type="submission" date="2020-05" db="EMBL/GenBank/DDBJ databases">
        <authorList>
            <person name="Roychoudhury P."/>
            <person name="Xie H."/>
            <person name="Greninger A."/>
            <person name="Jerome K."/>
        </authorList>
    </citation>
    <scope>NUCLEOTIDE SEQUENCE</scope>
    <source>
        <strain evidence="51">2020-3449AC</strain>
        <strain evidence="52">2020-3450AC</strain>
    </source>
</reference>
<dbReference type="EMBL" id="MH790655">
    <property type="protein sequence ID" value="QBH84734.1"/>
    <property type="molecule type" value="Genomic_DNA"/>
</dbReference>
<evidence type="ECO:0000313" key="44">
    <source>
        <dbReference type="EMBL" id="QBH85532.1"/>
    </source>
</evidence>
<evidence type="ECO:0000313" key="26">
    <source>
        <dbReference type="EMBL" id="QBH81184.1"/>
    </source>
</evidence>
<evidence type="ECO:0000313" key="33">
    <source>
        <dbReference type="EMBL" id="QBH82216.1"/>
    </source>
</evidence>
<dbReference type="EMBL" id="MH790590">
    <property type="protein sequence ID" value="QBH79054.1"/>
    <property type="molecule type" value="Genomic_DNA"/>
</dbReference>
<dbReference type="EMBL" id="MH790637">
    <property type="protein sequence ID" value="QBH83156.1"/>
    <property type="molecule type" value="Genomic_DNA"/>
</dbReference>
<dbReference type="EMBL" id="MH790624">
    <property type="protein sequence ID" value="QBH81946.1"/>
    <property type="molecule type" value="Genomic_DNA"/>
</dbReference>
<dbReference type="EMBL" id="MH790580">
    <property type="protein sequence ID" value="QBH78132.1"/>
    <property type="molecule type" value="Genomic_DNA"/>
</dbReference>
<evidence type="ECO:0000313" key="5">
    <source>
        <dbReference type="EMBL" id="QBH76794.1"/>
    </source>
</evidence>
<dbReference type="EMBL" id="MH790583">
    <property type="protein sequence ID" value="QBH78418.1"/>
    <property type="molecule type" value="Genomic_DNA"/>
</dbReference>
<evidence type="ECO:0000313" key="20">
    <source>
        <dbReference type="EMBL" id="QBH79569.1"/>
    </source>
</evidence>
<dbReference type="EMBL" id="MH790640">
    <property type="protein sequence ID" value="QBH83426.1"/>
    <property type="molecule type" value="Genomic_DNA"/>
</dbReference>
<dbReference type="EMBL" id="MH790621">
    <property type="protein sequence ID" value="QBH81697.1"/>
    <property type="molecule type" value="Genomic_DNA"/>
</dbReference>
<dbReference type="EMBL" id="MH790606">
    <property type="protein sequence ID" value="QBH80424.1"/>
    <property type="molecule type" value="Genomic_DNA"/>
</dbReference>
<proteinExistence type="predicted"/>
<evidence type="ECO:0000313" key="2">
    <source>
        <dbReference type="EMBL" id="QBH76552.1"/>
    </source>
</evidence>
<evidence type="ECO:0000313" key="38">
    <source>
        <dbReference type="EMBL" id="QBH83426.1"/>
    </source>
</evidence>
<dbReference type="EMBL" id="MH790622">
    <property type="protein sequence ID" value="QBH81786.1"/>
    <property type="molecule type" value="Genomic_DNA"/>
</dbReference>
<evidence type="ECO:0000313" key="22">
    <source>
        <dbReference type="EMBL" id="QBH80258.1"/>
    </source>
</evidence>
<evidence type="ECO:0000313" key="43">
    <source>
        <dbReference type="EMBL" id="QBH84898.1"/>
    </source>
</evidence>
<dbReference type="EMBL" id="MH790664">
    <property type="protein sequence ID" value="QBH85625.1"/>
    <property type="molecule type" value="Genomic_DNA"/>
</dbReference>
<evidence type="ECO:0000313" key="18">
    <source>
        <dbReference type="EMBL" id="QBH79054.1"/>
    </source>
</evidence>
<evidence type="ECO:0000313" key="25">
    <source>
        <dbReference type="EMBL" id="QBH81090.1"/>
    </source>
</evidence>
<evidence type="ECO:0000313" key="47">
    <source>
        <dbReference type="EMBL" id="QBH85792.1"/>
    </source>
</evidence>
<evidence type="ECO:0000313" key="16">
    <source>
        <dbReference type="EMBL" id="QBH78710.1"/>
    </source>
</evidence>
<evidence type="ECO:0000313" key="23">
    <source>
        <dbReference type="EMBL" id="QBH80424.1"/>
    </source>
</evidence>
<evidence type="ECO:0000313" key="42">
    <source>
        <dbReference type="EMBL" id="QBH84815.1"/>
    </source>
</evidence>
<dbReference type="EMBL" id="MH790576">
    <property type="protein sequence ID" value="QBH77807.1"/>
    <property type="molecule type" value="Genomic_DNA"/>
</dbReference>
<dbReference type="EMBL" id="MH790615">
    <property type="protein sequence ID" value="QBH81184.1"/>
    <property type="molecule type" value="Genomic_DNA"/>
</dbReference>
<evidence type="ECO:0000313" key="37">
    <source>
        <dbReference type="EMBL" id="QBH83328.1"/>
    </source>
</evidence>
<dbReference type="EMBL" id="MH790559">
    <property type="protein sequence ID" value="QBH76454.1"/>
    <property type="molecule type" value="Genomic_DNA"/>
</dbReference>
<evidence type="ECO:0000313" key="39">
    <source>
        <dbReference type="EMBL" id="QBH83589.1"/>
    </source>
</evidence>
<evidence type="ECO:0000313" key="14">
    <source>
        <dbReference type="EMBL" id="QBH78531.1"/>
    </source>
</evidence>
<dbReference type="EMBL" id="MH790586">
    <property type="protein sequence ID" value="QBH78710.1"/>
    <property type="molecule type" value="Genomic_DNA"/>
</dbReference>
<evidence type="ECO:0000313" key="12">
    <source>
        <dbReference type="EMBL" id="QBH78295.1"/>
    </source>
</evidence>
<dbReference type="EMBL" id="MH790627">
    <property type="protein sequence ID" value="QBH82216.1"/>
    <property type="molecule type" value="Genomic_DNA"/>
</dbReference>
<evidence type="ECO:0000313" key="11">
    <source>
        <dbReference type="EMBL" id="QBH78132.1"/>
    </source>
</evidence>
<evidence type="ECO:0000313" key="15">
    <source>
        <dbReference type="EMBL" id="QBH78635.1"/>
    </source>
</evidence>
<dbReference type="EMBL" id="MH790561">
    <property type="protein sequence ID" value="QBH76639.1"/>
    <property type="molecule type" value="Genomic_DNA"/>
</dbReference>
<protein>
    <submittedName>
        <fullName evidence="46">Uncharacterized protein</fullName>
    </submittedName>
</protein>
<dbReference type="EMBL" id="MH790570">
    <property type="protein sequence ID" value="QBH77400.1"/>
    <property type="molecule type" value="Genomic_DNA"/>
</dbReference>
<dbReference type="EMBL" id="MH790585">
    <property type="protein sequence ID" value="QBH78635.1"/>
    <property type="molecule type" value="Genomic_DNA"/>
</dbReference>
<dbReference type="EMBL" id="MH790560">
    <property type="protein sequence ID" value="QBH76552.1"/>
    <property type="molecule type" value="Genomic_DNA"/>
</dbReference>
<dbReference type="EMBL" id="MH790666">
    <property type="protein sequence ID" value="QBH85792.1"/>
    <property type="molecule type" value="Genomic_DNA"/>
</dbReference>
<dbReference type="EMBL" id="MH790582">
    <property type="protein sequence ID" value="QBH78295.1"/>
    <property type="molecule type" value="Genomic_DNA"/>
</dbReference>
<dbReference type="EMBL" id="MH790619">
    <property type="protein sequence ID" value="QBH81526.1"/>
    <property type="molecule type" value="Genomic_DNA"/>
</dbReference>
<dbReference type="EMBL" id="MT461027">
    <property type="protein sequence ID" value="QXO36815.1"/>
    <property type="molecule type" value="Genomic_DNA"/>
</dbReference>
<dbReference type="EMBL" id="MH790651">
    <property type="protein sequence ID" value="QBH84370.1"/>
    <property type="molecule type" value="Genomic_DNA"/>
</dbReference>
<evidence type="ECO:0000313" key="30">
    <source>
        <dbReference type="EMBL" id="QBH81864.1"/>
    </source>
</evidence>
<dbReference type="EMBL" id="MH790588">
    <property type="protein sequence ID" value="QBH78881.1"/>
    <property type="molecule type" value="Genomic_DNA"/>
</dbReference>
<evidence type="ECO:0000313" key="13">
    <source>
        <dbReference type="EMBL" id="QBH78418.1"/>
    </source>
</evidence>
<evidence type="ECO:0000313" key="48">
    <source>
        <dbReference type="EMBL" id="QBH86061.1"/>
    </source>
</evidence>
<evidence type="ECO:0000313" key="3">
    <source>
        <dbReference type="EMBL" id="QBH76639.1"/>
    </source>
</evidence>
<evidence type="ECO:0000313" key="9">
    <source>
        <dbReference type="EMBL" id="QBH77556.1"/>
    </source>
</evidence>
<sequence>MPDLLIIRVIKSLLCISGFWSALDLSVGRVSLLVLFSGFGRSFPFPSRHPPPLRNNHTGDPTVRFDPFISVRHRYKGAQTLTDR</sequence>
<evidence type="ECO:0000313" key="7">
    <source>
        <dbReference type="EMBL" id="QBH77130.1"/>
    </source>
</evidence>
<evidence type="ECO:0000313" key="40">
    <source>
        <dbReference type="EMBL" id="QBH84370.1"/>
    </source>
</evidence>
<dbReference type="EMBL" id="MH790584">
    <property type="protein sequence ID" value="QBH78531.1"/>
    <property type="molecule type" value="Genomic_DNA"/>
</dbReference>
<dbReference type="EMBL" id="MH790630">
    <property type="protein sequence ID" value="QBH82462.1"/>
    <property type="molecule type" value="Genomic_DNA"/>
</dbReference>
<evidence type="ECO:0000313" key="17">
    <source>
        <dbReference type="EMBL" id="QBH78881.1"/>
    </source>
</evidence>